<dbReference type="EMBL" id="AFWT01000009">
    <property type="protein sequence ID" value="EGV32041.1"/>
    <property type="molecule type" value="Genomic_DNA"/>
</dbReference>
<gene>
    <name evidence="1" type="ORF">ThidrDRAFT_1615</name>
</gene>
<protein>
    <submittedName>
        <fullName evidence="1">Uncharacterized protein</fullName>
    </submittedName>
</protein>
<evidence type="ECO:0000313" key="2">
    <source>
        <dbReference type="Proteomes" id="UP000004200"/>
    </source>
</evidence>
<proteinExistence type="predicted"/>
<accession>G2E002</accession>
<sequence length="63" mass="6674">MAAGVAAMRWLNALAGSTGKGAGIGEDSGSIRVVRQARTRIASLFIEGRVRDPRCFVGDWPLT</sequence>
<evidence type="ECO:0000313" key="1">
    <source>
        <dbReference type="EMBL" id="EGV32041.1"/>
    </source>
</evidence>
<dbReference type="Proteomes" id="UP000004200">
    <property type="component" value="Unassembled WGS sequence"/>
</dbReference>
<organism evidence="1 2">
    <name type="scientific">Thiorhodococcus drewsii AZ1</name>
    <dbReference type="NCBI Taxonomy" id="765913"/>
    <lineage>
        <taxon>Bacteria</taxon>
        <taxon>Pseudomonadati</taxon>
        <taxon>Pseudomonadota</taxon>
        <taxon>Gammaproteobacteria</taxon>
        <taxon>Chromatiales</taxon>
        <taxon>Chromatiaceae</taxon>
        <taxon>Thiorhodococcus</taxon>
    </lineage>
</organism>
<name>G2E002_9GAMM</name>
<keyword evidence="2" id="KW-1185">Reference proteome</keyword>
<reference evidence="1 2" key="1">
    <citation type="submission" date="2011-06" db="EMBL/GenBank/DDBJ databases">
        <title>The draft genome of Thiorhodococcus drewsii AZ1.</title>
        <authorList>
            <consortium name="US DOE Joint Genome Institute (JGI-PGF)"/>
            <person name="Lucas S."/>
            <person name="Han J."/>
            <person name="Lapidus A."/>
            <person name="Cheng J.-F."/>
            <person name="Goodwin L."/>
            <person name="Pitluck S."/>
            <person name="Peters L."/>
            <person name="Land M.L."/>
            <person name="Hauser L."/>
            <person name="Vogl K."/>
            <person name="Liu Z."/>
            <person name="Imhoff J."/>
            <person name="Thiel V."/>
            <person name="Frigaard N.-U."/>
            <person name="Bryant D.A."/>
            <person name="Woyke T.J."/>
        </authorList>
    </citation>
    <scope>NUCLEOTIDE SEQUENCE [LARGE SCALE GENOMIC DNA]</scope>
    <source>
        <strain evidence="1 2">AZ1</strain>
    </source>
</reference>
<comment type="caution">
    <text evidence="1">The sequence shown here is derived from an EMBL/GenBank/DDBJ whole genome shotgun (WGS) entry which is preliminary data.</text>
</comment>
<dbReference type="AlphaFoldDB" id="G2E002"/>